<dbReference type="AlphaFoldDB" id="A0A937W234"/>
<feature type="transmembrane region" description="Helical" evidence="1">
    <location>
        <begin position="63"/>
        <end position="80"/>
    </location>
</feature>
<dbReference type="InterPro" id="IPR047700">
    <property type="entry name" value="NrtS-like"/>
</dbReference>
<accession>A0A937W234</accession>
<evidence type="ECO:0008006" key="4">
    <source>
        <dbReference type="Google" id="ProtNLM"/>
    </source>
</evidence>
<organism evidence="2 3">
    <name type="scientific">Tectimicrobiota bacterium</name>
    <dbReference type="NCBI Taxonomy" id="2528274"/>
    <lineage>
        <taxon>Bacteria</taxon>
        <taxon>Pseudomonadati</taxon>
        <taxon>Nitrospinota/Tectimicrobiota group</taxon>
        <taxon>Candidatus Tectimicrobiota</taxon>
    </lineage>
</organism>
<feature type="transmembrane region" description="Helical" evidence="1">
    <location>
        <begin position="101"/>
        <end position="123"/>
    </location>
</feature>
<dbReference type="NCBIfam" id="NF038050">
    <property type="entry name" value="NrtS"/>
    <property type="match status" value="2"/>
</dbReference>
<keyword evidence="1" id="KW-0812">Transmembrane</keyword>
<comment type="caution">
    <text evidence="2">The sequence shown here is derived from an EMBL/GenBank/DDBJ whole genome shotgun (WGS) entry which is preliminary data.</text>
</comment>
<dbReference type="Proteomes" id="UP000712673">
    <property type="component" value="Unassembled WGS sequence"/>
</dbReference>
<sequence length="159" mass="17129">MASQDKMGLAPHWRARLQVLRAPRVLRQASLAAVLVGSILIALNQGDVLLSGQISGQVVVRSLLTPLIPFCVTLLSAVLNSGVSPSRGVPRPGRAALRRSLLMALVVGGVIVLLNQGHLLFAGAFSPRLWIKMLLTPCVPFCVSMYGAYVAYWHATRQH</sequence>
<feature type="transmembrane region" description="Helical" evidence="1">
    <location>
        <begin position="25"/>
        <end position="43"/>
    </location>
</feature>
<feature type="transmembrane region" description="Helical" evidence="1">
    <location>
        <begin position="129"/>
        <end position="152"/>
    </location>
</feature>
<proteinExistence type="predicted"/>
<reference evidence="2" key="1">
    <citation type="submission" date="2019-03" db="EMBL/GenBank/DDBJ databases">
        <title>Lake Tanganyika Metagenome-Assembled Genomes (MAGs).</title>
        <authorList>
            <person name="Tran P."/>
        </authorList>
    </citation>
    <scope>NUCLEOTIDE SEQUENCE</scope>
    <source>
        <strain evidence="2">K_DeepCast_65m_m2_066</strain>
    </source>
</reference>
<keyword evidence="1" id="KW-1133">Transmembrane helix</keyword>
<name>A0A937W234_UNCTE</name>
<keyword evidence="1" id="KW-0472">Membrane</keyword>
<evidence type="ECO:0000256" key="1">
    <source>
        <dbReference type="SAM" id="Phobius"/>
    </source>
</evidence>
<gene>
    <name evidence="2" type="ORF">FJZ47_08285</name>
</gene>
<evidence type="ECO:0000313" key="3">
    <source>
        <dbReference type="Proteomes" id="UP000712673"/>
    </source>
</evidence>
<protein>
    <recommendedName>
        <fullName evidence="4">Phosphoenolpyruvate protein kinase</fullName>
    </recommendedName>
</protein>
<evidence type="ECO:0000313" key="2">
    <source>
        <dbReference type="EMBL" id="MBM3223781.1"/>
    </source>
</evidence>
<dbReference type="EMBL" id="VGLS01000198">
    <property type="protein sequence ID" value="MBM3223781.1"/>
    <property type="molecule type" value="Genomic_DNA"/>
</dbReference>